<dbReference type="Proteomes" id="UP000266861">
    <property type="component" value="Unassembled WGS sequence"/>
</dbReference>
<reference evidence="2 3" key="1">
    <citation type="submission" date="2018-08" db="EMBL/GenBank/DDBJ databases">
        <title>Genome and evolution of the arbuscular mycorrhizal fungus Diversispora epigaea (formerly Glomus versiforme) and its bacterial endosymbionts.</title>
        <authorList>
            <person name="Sun X."/>
            <person name="Fei Z."/>
            <person name="Harrison M."/>
        </authorList>
    </citation>
    <scope>NUCLEOTIDE SEQUENCE [LARGE SCALE GENOMIC DNA]</scope>
    <source>
        <strain evidence="2 3">IT104</strain>
    </source>
</reference>
<dbReference type="Pfam" id="PF09820">
    <property type="entry name" value="AAA-ATPase_like"/>
    <property type="match status" value="2"/>
</dbReference>
<sequence>MLGSKFEPYTNLVFGASVIVGDDDFKNIIISRLTFVDKSMLVKEFTESSDFASLILRPRRFGKSINLSMLNCFFKIPYSQEENDINRKLFENLKISNEKEIMQNHFAQYPVIYITLKELTAHSGTWDKMMIRLRVLMANIYGEHRYLIKSLYSDEQRRYQKILDRDPTYPELELVVVFGASVIVGDDDFKNIIISRLTFVDKSMLVKEFTESSDFASLILRPRRFGKSINLSMLNCFFKIPYSQEENDINRKLFENLKISNEKEIMQNHFAQYPVIYITLKELTAHSGTWDKMMIRLRVLMANIYGEHRYLIKSLYSDEQRRYQKILDRDPTYPELELVSALQELSTYLRQHYKKQCIVLIDEYDSPMECAYNKGYYESNSENVAKAMLVDILPIAKSGLNNLMVYKKVDLYLYVDKFGFTSNEVELLSSLRGIIHLYNPWSIIRLLSLGKLNSYWTDTGSSQTLEKCLWKTSSSFKESVENLLKGERITDIKIKDDFQYSYLGQYKDEDIWTHLYYAGYLTMNSEKHLVILNEEIHSEWHKWIINAPFFTQNNTIESMLKELLNGNLKSFKKKFEEMIVDTLSYHDVGGSLSGKNAEYVYHAFCLGMFVHAHDLGYIVHSNREAGMGRYDMGIVPKSGSSVYMIWLMKDYAKLKKKQYRVGFQESIKRLLEIGIVFEGKNACVSGHLLHRTEEGVWNKDYETLISD</sequence>
<evidence type="ECO:0000313" key="2">
    <source>
        <dbReference type="EMBL" id="RHZ81130.1"/>
    </source>
</evidence>
<accession>A0A397J8M4</accession>
<dbReference type="OrthoDB" id="5584915at2759"/>
<feature type="domain" description="AAA-ATPase-like" evidence="1">
    <location>
        <begin position="185"/>
        <end position="394"/>
    </location>
</feature>
<feature type="domain" description="AAA-ATPase-like" evidence="1">
    <location>
        <begin position="21"/>
        <end position="142"/>
    </location>
</feature>
<protein>
    <recommendedName>
        <fullName evidence="1">AAA-ATPase-like domain-containing protein</fullName>
    </recommendedName>
</protein>
<dbReference type="STRING" id="1348612.A0A397J8M4"/>
<proteinExistence type="predicted"/>
<dbReference type="AlphaFoldDB" id="A0A397J8M4"/>
<dbReference type="PANTHER" id="PTHR34825">
    <property type="entry name" value="CONSERVED PROTEIN, WITH A WEAK D-GALACTARATE DEHYDRATASE/ALTRONATE HYDROLASE DOMAIN"/>
    <property type="match status" value="1"/>
</dbReference>
<evidence type="ECO:0000259" key="1">
    <source>
        <dbReference type="Pfam" id="PF09820"/>
    </source>
</evidence>
<organism evidence="2 3">
    <name type="scientific">Diversispora epigaea</name>
    <dbReference type="NCBI Taxonomy" id="1348612"/>
    <lineage>
        <taxon>Eukaryota</taxon>
        <taxon>Fungi</taxon>
        <taxon>Fungi incertae sedis</taxon>
        <taxon>Mucoromycota</taxon>
        <taxon>Glomeromycotina</taxon>
        <taxon>Glomeromycetes</taxon>
        <taxon>Diversisporales</taxon>
        <taxon>Diversisporaceae</taxon>
        <taxon>Diversispora</taxon>
    </lineage>
</organism>
<evidence type="ECO:0000313" key="3">
    <source>
        <dbReference type="Proteomes" id="UP000266861"/>
    </source>
</evidence>
<comment type="caution">
    <text evidence="2">The sequence shown here is derived from an EMBL/GenBank/DDBJ whole genome shotgun (WGS) entry which is preliminary data.</text>
</comment>
<keyword evidence="3" id="KW-1185">Reference proteome</keyword>
<dbReference type="InterPro" id="IPR018631">
    <property type="entry name" value="AAA-ATPase-like_dom"/>
</dbReference>
<gene>
    <name evidence="2" type="ORF">Glove_123g161</name>
</gene>
<name>A0A397J8M4_9GLOM</name>
<dbReference type="PANTHER" id="PTHR34825:SF1">
    <property type="entry name" value="AAA-ATPASE-LIKE DOMAIN-CONTAINING PROTEIN"/>
    <property type="match status" value="1"/>
</dbReference>
<dbReference type="EMBL" id="PQFF01000115">
    <property type="protein sequence ID" value="RHZ81130.1"/>
    <property type="molecule type" value="Genomic_DNA"/>
</dbReference>